<dbReference type="Proteomes" id="UP000483820">
    <property type="component" value="Chromosome IV"/>
</dbReference>
<dbReference type="PANTHER" id="PTHR34228">
    <property type="entry name" value="PROTEIN CBG09474-RELATED"/>
    <property type="match status" value="1"/>
</dbReference>
<feature type="region of interest" description="Disordered" evidence="3">
    <location>
        <begin position="93"/>
        <end position="115"/>
    </location>
</feature>
<protein>
    <submittedName>
        <fullName evidence="5">Uncharacterized protein</fullName>
    </submittedName>
</protein>
<dbReference type="InterPro" id="IPR053322">
    <property type="entry name" value="PLA2-like"/>
</dbReference>
<reference evidence="5 6" key="1">
    <citation type="submission" date="2019-12" db="EMBL/GenBank/DDBJ databases">
        <title>Chromosome-level assembly of the Caenorhabditis remanei genome.</title>
        <authorList>
            <person name="Teterina A.A."/>
            <person name="Willis J.H."/>
            <person name="Phillips P.C."/>
        </authorList>
    </citation>
    <scope>NUCLEOTIDE SEQUENCE [LARGE SCALE GENOMIC DNA]</scope>
    <source>
        <strain evidence="5 6">PX506</strain>
        <tissue evidence="5">Whole organism</tissue>
    </source>
</reference>
<evidence type="ECO:0000313" key="5">
    <source>
        <dbReference type="EMBL" id="KAF1759091.1"/>
    </source>
</evidence>
<dbReference type="AlphaFoldDB" id="A0A6A5GWU9"/>
<evidence type="ECO:0000256" key="1">
    <source>
        <dbReference type="ARBA" id="ARBA00004613"/>
    </source>
</evidence>
<dbReference type="GO" id="GO:0004623">
    <property type="term" value="F:phospholipase A2 activity"/>
    <property type="evidence" value="ECO:0007669"/>
    <property type="project" value="InterPro"/>
</dbReference>
<sequence length="457" mass="51610">MSDTSDSFGYRFANTNTWAPHNETFTLLRNFWNIFWIRVEGKQYKPSTHCTSYFQLLCLHIQVMDQNFSVFLLLVLPSVVVLTQFGSGEEPTTQEIVPVDYSTPEDPVDDTEPPVVDSIPKVEEESVVVAEEFPDTEKLFGIPNNLWRCGSGDFVTKSVIGHINNTCPLAAAEFNHCCAVHDDCYDGQRGQKHCDRQFCECLEYHVATDPNAANCGKFTKMVCPLLSTYGRFAYDDSRDAKNSSVTESPVPAESLKVPTQIPHLSEPYVGIYARCDEQHATIASCALNNDLCYRTPRAEPKEQCTVHLIRCLDDTRFNRKPSKTCDLAIDEYLWKLIRFGGGSEDTKEMETLQENEKKEQMNVLMMQEILTNKTLVRNIYLQIVRHSSSLGWLSCLTFLFCVFSCCGIVIYAFSRCGEEEDIRRHDEVINVHVASSASEAPSSSTMSSMKSSSSTRK</sequence>
<dbReference type="GO" id="GO:0005576">
    <property type="term" value="C:extracellular region"/>
    <property type="evidence" value="ECO:0007669"/>
    <property type="project" value="UniProtKB-SubCell"/>
</dbReference>
<dbReference type="PROSITE" id="PS00118">
    <property type="entry name" value="PA2_HIS"/>
    <property type="match status" value="1"/>
</dbReference>
<organism evidence="5 6">
    <name type="scientific">Caenorhabditis remanei</name>
    <name type="common">Caenorhabditis vulgaris</name>
    <dbReference type="NCBI Taxonomy" id="31234"/>
    <lineage>
        <taxon>Eukaryota</taxon>
        <taxon>Metazoa</taxon>
        <taxon>Ecdysozoa</taxon>
        <taxon>Nematoda</taxon>
        <taxon>Chromadorea</taxon>
        <taxon>Rhabditida</taxon>
        <taxon>Rhabditina</taxon>
        <taxon>Rhabditomorpha</taxon>
        <taxon>Rhabditoidea</taxon>
        <taxon>Rhabditidae</taxon>
        <taxon>Peloderinae</taxon>
        <taxon>Caenorhabditis</taxon>
    </lineage>
</organism>
<accession>A0A6A5GWU9</accession>
<evidence type="ECO:0000256" key="2">
    <source>
        <dbReference type="ARBA" id="ARBA00022525"/>
    </source>
</evidence>
<name>A0A6A5GWU9_CAERE</name>
<evidence type="ECO:0000313" key="6">
    <source>
        <dbReference type="Proteomes" id="UP000483820"/>
    </source>
</evidence>
<dbReference type="GO" id="GO:0050482">
    <property type="term" value="P:arachidonate secretion"/>
    <property type="evidence" value="ECO:0007669"/>
    <property type="project" value="InterPro"/>
</dbReference>
<evidence type="ECO:0000256" key="4">
    <source>
        <dbReference type="SAM" id="Phobius"/>
    </source>
</evidence>
<feature type="transmembrane region" description="Helical" evidence="4">
    <location>
        <begin position="390"/>
        <end position="414"/>
    </location>
</feature>
<dbReference type="InterPro" id="IPR033113">
    <property type="entry name" value="PLA2_histidine"/>
</dbReference>
<dbReference type="PANTHER" id="PTHR34228:SF5">
    <property type="entry name" value="PHOSPHOLIPASE A(2)-RELATED"/>
    <property type="match status" value="1"/>
</dbReference>
<dbReference type="GeneID" id="9806516"/>
<comment type="caution">
    <text evidence="5">The sequence shown here is derived from an EMBL/GenBank/DDBJ whole genome shotgun (WGS) entry which is preliminary data.</text>
</comment>
<keyword evidence="4" id="KW-1133">Transmembrane helix</keyword>
<dbReference type="SUPFAM" id="SSF48619">
    <property type="entry name" value="Phospholipase A2, PLA2"/>
    <property type="match status" value="1"/>
</dbReference>
<keyword evidence="4" id="KW-0812">Transmembrane</keyword>
<feature type="region of interest" description="Disordered" evidence="3">
    <location>
        <begin position="436"/>
        <end position="457"/>
    </location>
</feature>
<dbReference type="EMBL" id="WUAV01000004">
    <property type="protein sequence ID" value="KAF1759091.1"/>
    <property type="molecule type" value="Genomic_DNA"/>
</dbReference>
<dbReference type="GO" id="GO:0006644">
    <property type="term" value="P:phospholipid metabolic process"/>
    <property type="evidence" value="ECO:0007669"/>
    <property type="project" value="InterPro"/>
</dbReference>
<dbReference type="CTD" id="9806516"/>
<dbReference type="RefSeq" id="XP_053585730.1">
    <property type="nucleotide sequence ID" value="XM_053730958.1"/>
</dbReference>
<keyword evidence="2" id="KW-0964">Secreted</keyword>
<evidence type="ECO:0000256" key="3">
    <source>
        <dbReference type="SAM" id="MobiDB-lite"/>
    </source>
</evidence>
<proteinExistence type="predicted"/>
<gene>
    <name evidence="5" type="ORF">GCK72_015552</name>
</gene>
<comment type="subcellular location">
    <subcellularLocation>
        <location evidence="1">Secreted</location>
    </subcellularLocation>
</comment>
<dbReference type="InterPro" id="IPR036444">
    <property type="entry name" value="PLipase_A2_dom_sf"/>
</dbReference>
<keyword evidence="4" id="KW-0472">Membrane</keyword>
<dbReference type="KEGG" id="crq:GCK72_015552"/>